<keyword evidence="7" id="KW-0554">One-carbon metabolism</keyword>
<dbReference type="NCBIfam" id="TIGR01499">
    <property type="entry name" value="folC"/>
    <property type="match status" value="1"/>
</dbReference>
<dbReference type="GO" id="GO:0005829">
    <property type="term" value="C:cytosol"/>
    <property type="evidence" value="ECO:0007669"/>
    <property type="project" value="TreeGrafter"/>
</dbReference>
<sequence length="426" mass="49091">MSQYLEDLLSRKKNSLQQDNTTRFYHLAQIKKRIPMPKTPYQTIHIAGSKGKGSTAFYTSSILCKLQHNTLLFTSPHLIDIRERFLHNHQLISRDVWDNSLLWLESQEKSLQLRLSFFDAMTILCFYLASQLAIDVLILETGLGGRWDATNICDPSVIVITPIELEHTEILGNTISAIAQEKAGIMKHHIPIFMSNQHPEAEAVIRQKASDCHAQLYSYQEYITITQNNLIKDNSLSFRYKNEEHQITLPTPLITLAENAILSLMILDYLYPNHQITSLGKEVLANCYFPGRYQKLQLKTTSIILDGSHTVESLRKTSETFSKQYNDKERILIFGCAQDKNFIAMQQFFEAFHTIYFVNIQYSQNQMDMHAKTMQIPYYHDLSLLLSELDNQSNHDKVILLTGSLYLVAEALSFYRESPCFFVDNG</sequence>
<dbReference type="InterPro" id="IPR004101">
    <property type="entry name" value="Mur_ligase_C"/>
</dbReference>
<evidence type="ECO:0000256" key="1">
    <source>
        <dbReference type="ARBA" id="ARBA00002714"/>
    </source>
</evidence>
<dbReference type="Proteomes" id="UP000711995">
    <property type="component" value="Unassembled WGS sequence"/>
</dbReference>
<keyword evidence="11 22" id="KW-0067">ATP-binding</keyword>
<dbReference type="EC" id="6.3.2.17" evidence="5"/>
<comment type="similarity">
    <text evidence="22">Belongs to the folylpolyglutamate synthase family.</text>
</comment>
<proteinExistence type="inferred from homology"/>
<evidence type="ECO:0000256" key="3">
    <source>
        <dbReference type="ARBA" id="ARBA00005150"/>
    </source>
</evidence>
<dbReference type="GO" id="GO:0004326">
    <property type="term" value="F:tetrahydrofolylpolyglutamate synthase activity"/>
    <property type="evidence" value="ECO:0007669"/>
    <property type="project" value="UniProtKB-EC"/>
</dbReference>
<comment type="pathway">
    <text evidence="3">Cofactor biosynthesis; tetrahydrofolylpolyglutamate biosynthesis.</text>
</comment>
<dbReference type="Pfam" id="PF08245">
    <property type="entry name" value="Mur_ligase_M"/>
    <property type="match status" value="1"/>
</dbReference>
<dbReference type="GO" id="GO:0005524">
    <property type="term" value="F:ATP binding"/>
    <property type="evidence" value="ECO:0007669"/>
    <property type="project" value="UniProtKB-KW"/>
</dbReference>
<dbReference type="EMBL" id="JAATLJ010000001">
    <property type="protein sequence ID" value="NIZ41074.1"/>
    <property type="molecule type" value="Genomic_DNA"/>
</dbReference>
<evidence type="ECO:0000259" key="23">
    <source>
        <dbReference type="Pfam" id="PF02875"/>
    </source>
</evidence>
<dbReference type="GO" id="GO:0008841">
    <property type="term" value="F:dihydrofolate synthase activity"/>
    <property type="evidence" value="ECO:0007669"/>
    <property type="project" value="UniProtKB-EC"/>
</dbReference>
<comment type="catalytic activity">
    <reaction evidence="18">
        <text>(6S)-5,6,7,8-tetrahydrofolyl-(gamma-L-Glu)(n) + L-glutamate + ATP = (6S)-5,6,7,8-tetrahydrofolyl-(gamma-L-Glu)(n+1) + ADP + phosphate + H(+)</text>
        <dbReference type="Rhea" id="RHEA:10580"/>
        <dbReference type="Rhea" id="RHEA-COMP:14738"/>
        <dbReference type="Rhea" id="RHEA-COMP:14740"/>
        <dbReference type="ChEBI" id="CHEBI:15378"/>
        <dbReference type="ChEBI" id="CHEBI:29985"/>
        <dbReference type="ChEBI" id="CHEBI:30616"/>
        <dbReference type="ChEBI" id="CHEBI:43474"/>
        <dbReference type="ChEBI" id="CHEBI:141005"/>
        <dbReference type="ChEBI" id="CHEBI:456216"/>
        <dbReference type="EC" id="6.3.2.17"/>
    </reaction>
</comment>
<evidence type="ECO:0000259" key="24">
    <source>
        <dbReference type="Pfam" id="PF08245"/>
    </source>
</evidence>
<dbReference type="InterPro" id="IPR036615">
    <property type="entry name" value="Mur_ligase_C_dom_sf"/>
</dbReference>
<evidence type="ECO:0000256" key="18">
    <source>
        <dbReference type="ARBA" id="ARBA00047493"/>
    </source>
</evidence>
<dbReference type="Gene3D" id="3.90.190.20">
    <property type="entry name" value="Mur ligase, C-terminal domain"/>
    <property type="match status" value="1"/>
</dbReference>
<reference evidence="25 26" key="1">
    <citation type="submission" date="2020-03" db="EMBL/GenBank/DDBJ databases">
        <title>Spirochaetal bacteria isolated from arthropods constitute a novel genus Entomospira genus novum within the order Spirochaetales.</title>
        <authorList>
            <person name="Grana-Miraglia L."/>
            <person name="Sikutova S."/>
            <person name="Fingerle V."/>
            <person name="Sing A."/>
            <person name="Castillo-Ramirez S."/>
            <person name="Margos G."/>
            <person name="Rudolf I."/>
        </authorList>
    </citation>
    <scope>NUCLEOTIDE SEQUENCE [LARGE SCALE GENOMIC DNA]</scope>
    <source>
        <strain evidence="25 26">BR193</strain>
    </source>
</reference>
<evidence type="ECO:0000256" key="2">
    <source>
        <dbReference type="ARBA" id="ARBA00004799"/>
    </source>
</evidence>
<evidence type="ECO:0000256" key="19">
    <source>
        <dbReference type="ARBA" id="ARBA00047808"/>
    </source>
</evidence>
<evidence type="ECO:0000256" key="7">
    <source>
        <dbReference type="ARBA" id="ARBA00022563"/>
    </source>
</evidence>
<comment type="pathway">
    <text evidence="2">Cofactor biosynthesis; tetrahydrofolate biosynthesis; 7,8-dihydrofolate from 2-amino-4-hydroxy-6-hydroxymethyl-7,8-dihydropteridine diphosphate and 4-aminobenzoate: step 2/2.</text>
</comment>
<dbReference type="InterPro" id="IPR013221">
    <property type="entry name" value="Mur_ligase_cen"/>
</dbReference>
<dbReference type="GO" id="GO:0046656">
    <property type="term" value="P:folic acid biosynthetic process"/>
    <property type="evidence" value="ECO:0007669"/>
    <property type="project" value="UniProtKB-KW"/>
</dbReference>
<keyword evidence="12" id="KW-0460">Magnesium</keyword>
<evidence type="ECO:0000256" key="12">
    <source>
        <dbReference type="ARBA" id="ARBA00022842"/>
    </source>
</evidence>
<dbReference type="GO" id="GO:0046872">
    <property type="term" value="F:metal ion binding"/>
    <property type="evidence" value="ECO:0007669"/>
    <property type="project" value="UniProtKB-KW"/>
</dbReference>
<evidence type="ECO:0000256" key="13">
    <source>
        <dbReference type="ARBA" id="ARBA00022909"/>
    </source>
</evidence>
<dbReference type="Pfam" id="PF02875">
    <property type="entry name" value="Mur_ligase_C"/>
    <property type="match status" value="1"/>
</dbReference>
<dbReference type="PANTHER" id="PTHR11136:SF5">
    <property type="entry name" value="FOLYLPOLYGLUTAMATE SYNTHASE, MITOCHONDRIAL"/>
    <property type="match status" value="1"/>
</dbReference>
<dbReference type="Gene3D" id="3.40.1190.10">
    <property type="entry name" value="Mur-like, catalytic domain"/>
    <property type="match status" value="1"/>
</dbReference>
<dbReference type="SUPFAM" id="SSF53623">
    <property type="entry name" value="MurD-like peptide ligases, catalytic domain"/>
    <property type="match status" value="1"/>
</dbReference>
<evidence type="ECO:0000313" key="26">
    <source>
        <dbReference type="Proteomes" id="UP000711995"/>
    </source>
</evidence>
<evidence type="ECO:0000256" key="14">
    <source>
        <dbReference type="ARBA" id="ARBA00030048"/>
    </source>
</evidence>
<evidence type="ECO:0000256" key="17">
    <source>
        <dbReference type="ARBA" id="ARBA00032510"/>
    </source>
</evidence>
<dbReference type="InterPro" id="IPR001645">
    <property type="entry name" value="Folylpolyglutamate_synth"/>
</dbReference>
<name>A0A968GEP4_9SPIO</name>
<comment type="catalytic activity">
    <reaction evidence="21">
        <text>7,8-dihydropteroate + L-glutamate + ATP = 7,8-dihydrofolate + ADP + phosphate + H(+)</text>
        <dbReference type="Rhea" id="RHEA:23584"/>
        <dbReference type="ChEBI" id="CHEBI:15378"/>
        <dbReference type="ChEBI" id="CHEBI:17839"/>
        <dbReference type="ChEBI" id="CHEBI:29985"/>
        <dbReference type="ChEBI" id="CHEBI:30616"/>
        <dbReference type="ChEBI" id="CHEBI:43474"/>
        <dbReference type="ChEBI" id="CHEBI:57451"/>
        <dbReference type="ChEBI" id="CHEBI:456216"/>
        <dbReference type="EC" id="6.3.2.12"/>
    </reaction>
</comment>
<keyword evidence="26" id="KW-1185">Reference proteome</keyword>
<comment type="catalytic activity">
    <reaction evidence="19">
        <text>10-formyltetrahydrofolyl-(gamma-L-Glu)(n) + L-glutamate + ATP = 10-formyltetrahydrofolyl-(gamma-L-Glu)(n+1) + ADP + phosphate + H(+)</text>
        <dbReference type="Rhea" id="RHEA:51904"/>
        <dbReference type="Rhea" id="RHEA-COMP:13088"/>
        <dbReference type="Rhea" id="RHEA-COMP:14300"/>
        <dbReference type="ChEBI" id="CHEBI:15378"/>
        <dbReference type="ChEBI" id="CHEBI:29985"/>
        <dbReference type="ChEBI" id="CHEBI:30616"/>
        <dbReference type="ChEBI" id="CHEBI:43474"/>
        <dbReference type="ChEBI" id="CHEBI:134413"/>
        <dbReference type="ChEBI" id="CHEBI:456216"/>
        <dbReference type="EC" id="6.3.2.17"/>
    </reaction>
</comment>
<feature type="domain" description="Mur ligase C-terminal" evidence="23">
    <location>
        <begin position="291"/>
        <end position="404"/>
    </location>
</feature>
<dbReference type="RefSeq" id="WP_167700653.1">
    <property type="nucleotide sequence ID" value="NZ_CP118174.1"/>
</dbReference>
<feature type="domain" description="Mur ligase central" evidence="24">
    <location>
        <begin position="46"/>
        <end position="265"/>
    </location>
</feature>
<gene>
    <name evidence="25" type="ORF">HCT14_06120</name>
</gene>
<evidence type="ECO:0000256" key="22">
    <source>
        <dbReference type="PIRNR" id="PIRNR001563"/>
    </source>
</evidence>
<accession>A0A968GEP4</accession>
<evidence type="ECO:0000256" key="5">
    <source>
        <dbReference type="ARBA" id="ARBA00013025"/>
    </source>
</evidence>
<evidence type="ECO:0000256" key="21">
    <source>
        <dbReference type="ARBA" id="ARBA00049161"/>
    </source>
</evidence>
<dbReference type="AlphaFoldDB" id="A0A968GEP4"/>
<dbReference type="PANTHER" id="PTHR11136">
    <property type="entry name" value="FOLYLPOLYGLUTAMATE SYNTHASE-RELATED"/>
    <property type="match status" value="1"/>
</dbReference>
<evidence type="ECO:0000256" key="6">
    <source>
        <dbReference type="ARBA" id="ARBA00019357"/>
    </source>
</evidence>
<dbReference type="PIRSF" id="PIRSF001563">
    <property type="entry name" value="Folylpolyglu_synth"/>
    <property type="match status" value="1"/>
</dbReference>
<evidence type="ECO:0000256" key="16">
    <source>
        <dbReference type="ARBA" id="ARBA00030876"/>
    </source>
</evidence>
<comment type="catalytic activity">
    <reaction evidence="20">
        <text>(6R)-5,10-methylenetetrahydrofolyl-(gamma-L-Glu)(n) + L-glutamate + ATP = (6R)-5,10-methylenetetrahydrofolyl-(gamma-L-Glu)(n+1) + ADP + phosphate + H(+)</text>
        <dbReference type="Rhea" id="RHEA:51912"/>
        <dbReference type="Rhea" id="RHEA-COMP:13257"/>
        <dbReference type="Rhea" id="RHEA-COMP:13258"/>
        <dbReference type="ChEBI" id="CHEBI:15378"/>
        <dbReference type="ChEBI" id="CHEBI:29985"/>
        <dbReference type="ChEBI" id="CHEBI:30616"/>
        <dbReference type="ChEBI" id="CHEBI:43474"/>
        <dbReference type="ChEBI" id="CHEBI:136572"/>
        <dbReference type="ChEBI" id="CHEBI:456216"/>
        <dbReference type="EC" id="6.3.2.17"/>
    </reaction>
</comment>
<comment type="function">
    <text evidence="1">Functions in two distinct reactions of the de novo folate biosynthetic pathway. Catalyzes the addition of a glutamate residue to dihydropteroate (7,8-dihydropteroate or H2Pte) to form dihydrofolate (7,8-dihydrofolate monoglutamate or H2Pte-Glu). Also catalyzes successive additions of L-glutamate to tetrahydrofolate or 10-formyltetrahydrofolate or 5,10-methylenetetrahydrofolate, leading to folylpolyglutamate derivatives.</text>
</comment>
<keyword evidence="13" id="KW-0289">Folate biosynthesis</keyword>
<comment type="caution">
    <text evidence="25">The sequence shown here is derived from an EMBL/GenBank/DDBJ whole genome shotgun (WGS) entry which is preliminary data.</text>
</comment>
<evidence type="ECO:0000256" key="11">
    <source>
        <dbReference type="ARBA" id="ARBA00022840"/>
    </source>
</evidence>
<evidence type="ECO:0000256" key="8">
    <source>
        <dbReference type="ARBA" id="ARBA00022598"/>
    </source>
</evidence>
<evidence type="ECO:0000256" key="10">
    <source>
        <dbReference type="ARBA" id="ARBA00022741"/>
    </source>
</evidence>
<evidence type="ECO:0000256" key="4">
    <source>
        <dbReference type="ARBA" id="ARBA00013023"/>
    </source>
</evidence>
<protein>
    <recommendedName>
        <fullName evidence="6">Dihydrofolate synthase/folylpolyglutamate synthase</fullName>
        <ecNumber evidence="4">6.3.2.12</ecNumber>
        <ecNumber evidence="5">6.3.2.17</ecNumber>
    </recommendedName>
    <alternativeName>
        <fullName evidence="16">Folylpoly-gamma-glutamate synthetase</fullName>
    </alternativeName>
    <alternativeName>
        <fullName evidence="17">Folylpoly-gamma-glutamate synthetase-dihydrofolate synthetase</fullName>
    </alternativeName>
    <alternativeName>
        <fullName evidence="14">Folylpolyglutamate synthetase</fullName>
    </alternativeName>
    <alternativeName>
        <fullName evidence="15">Tetrahydrofolylpolyglutamate synthase</fullName>
    </alternativeName>
</protein>
<keyword evidence="8 22" id="KW-0436">Ligase</keyword>
<keyword evidence="9" id="KW-0479">Metal-binding</keyword>
<keyword evidence="10 22" id="KW-0547">Nucleotide-binding</keyword>
<dbReference type="GO" id="GO:0006730">
    <property type="term" value="P:one-carbon metabolic process"/>
    <property type="evidence" value="ECO:0007669"/>
    <property type="project" value="UniProtKB-KW"/>
</dbReference>
<dbReference type="InterPro" id="IPR036565">
    <property type="entry name" value="Mur-like_cat_sf"/>
</dbReference>
<evidence type="ECO:0000313" key="25">
    <source>
        <dbReference type="EMBL" id="NIZ41074.1"/>
    </source>
</evidence>
<dbReference type="SUPFAM" id="SSF53244">
    <property type="entry name" value="MurD-like peptide ligases, peptide-binding domain"/>
    <property type="match status" value="1"/>
</dbReference>
<evidence type="ECO:0000256" key="20">
    <source>
        <dbReference type="ARBA" id="ARBA00049035"/>
    </source>
</evidence>
<evidence type="ECO:0000256" key="15">
    <source>
        <dbReference type="ARBA" id="ARBA00030592"/>
    </source>
</evidence>
<organism evidence="25 26">
    <name type="scientific">Entomospira entomophila</name>
    <dbReference type="NCBI Taxonomy" id="2719988"/>
    <lineage>
        <taxon>Bacteria</taxon>
        <taxon>Pseudomonadati</taxon>
        <taxon>Spirochaetota</taxon>
        <taxon>Spirochaetia</taxon>
        <taxon>Spirochaetales</taxon>
        <taxon>Spirochaetaceae</taxon>
        <taxon>Entomospira</taxon>
    </lineage>
</organism>
<evidence type="ECO:0000256" key="9">
    <source>
        <dbReference type="ARBA" id="ARBA00022723"/>
    </source>
</evidence>
<dbReference type="EC" id="6.3.2.12" evidence="4"/>